<dbReference type="eggNOG" id="COG3233">
    <property type="taxonomic scope" value="Bacteria"/>
</dbReference>
<dbReference type="Proteomes" id="UP000014408">
    <property type="component" value="Unassembled WGS sequence"/>
</dbReference>
<dbReference type="HOGENOM" id="CLU_086960_0_0_11"/>
<dbReference type="InterPro" id="IPR011330">
    <property type="entry name" value="Glyco_hydro/deAcase_b/a-brl"/>
</dbReference>
<comment type="caution">
    <text evidence="1">The sequence shown here is derived from an EMBL/GenBank/DDBJ whole genome shotgun (WGS) entry which is preliminary data.</text>
</comment>
<dbReference type="InterPro" id="IPR018763">
    <property type="entry name" value="DUF2334"/>
</dbReference>
<dbReference type="EMBL" id="ATBY01000014">
    <property type="protein sequence ID" value="EPD69165.1"/>
    <property type="molecule type" value="Genomic_DNA"/>
</dbReference>
<dbReference type="RefSeq" id="WP_016458136.1">
    <property type="nucleotide sequence ID" value="NZ_KE150447.1"/>
</dbReference>
<reference evidence="1 2" key="1">
    <citation type="submission" date="2013-05" db="EMBL/GenBank/DDBJ databases">
        <title>The Genome Sequence of Corynebacterium pyruviciproducens 1773O (ATCC BAA-1742).</title>
        <authorList>
            <consortium name="The Broad Institute Genomics Platform"/>
            <person name="Earl A."/>
            <person name="Ward D."/>
            <person name="Feldgarden M."/>
            <person name="Gevers D."/>
            <person name="Tong J."/>
            <person name="Walker B."/>
            <person name="Young S."/>
            <person name="Zeng Q."/>
            <person name="Gargeya S."/>
            <person name="Fitzgerald M."/>
            <person name="Haas B."/>
            <person name="Abouelleil A."/>
            <person name="Allen A.W."/>
            <person name="Alvarado L."/>
            <person name="Arachchi H.M."/>
            <person name="Berlin A.M."/>
            <person name="Chapman S.B."/>
            <person name="Gainer-Dewar J."/>
            <person name="Goldberg J."/>
            <person name="Griggs A."/>
            <person name="Gujja S."/>
            <person name="Hansen M."/>
            <person name="Howarth C."/>
            <person name="Imamovic A."/>
            <person name="Ireland A."/>
            <person name="Larimer J."/>
            <person name="McCowan C."/>
            <person name="Murphy C."/>
            <person name="Pearson M."/>
            <person name="Poon T.W."/>
            <person name="Priest M."/>
            <person name="Roberts A."/>
            <person name="Saif S."/>
            <person name="Shea T."/>
            <person name="Sisk P."/>
            <person name="Sykes S."/>
            <person name="Wortman J."/>
            <person name="Nusbaum C."/>
            <person name="Birren B."/>
        </authorList>
    </citation>
    <scope>NUCLEOTIDE SEQUENCE [LARGE SCALE GENOMIC DNA]</scope>
    <source>
        <strain evidence="1 2">ATCC BAA-1742</strain>
    </source>
</reference>
<dbReference type="Gene3D" id="3.20.20.370">
    <property type="entry name" value="Glycoside hydrolase/deacetylase"/>
    <property type="match status" value="1"/>
</dbReference>
<dbReference type="AlphaFoldDB" id="S2Z4M2"/>
<dbReference type="SUPFAM" id="SSF88713">
    <property type="entry name" value="Glycoside hydrolase/deacetylase"/>
    <property type="match status" value="1"/>
</dbReference>
<name>S2Z4M2_9CORY</name>
<dbReference type="GO" id="GO:0005975">
    <property type="term" value="P:carbohydrate metabolic process"/>
    <property type="evidence" value="ECO:0007669"/>
    <property type="project" value="InterPro"/>
</dbReference>
<evidence type="ECO:0008006" key="3">
    <source>
        <dbReference type="Google" id="ProtNLM"/>
    </source>
</evidence>
<gene>
    <name evidence="1" type="ORF">HMPREF1219_01389</name>
</gene>
<dbReference type="PATRIC" id="fig|1125779.3.peg.1352"/>
<accession>S2Z4M2</accession>
<dbReference type="STRING" id="1125779.HMPREF1219_01389"/>
<evidence type="ECO:0000313" key="1">
    <source>
        <dbReference type="EMBL" id="EPD69165.1"/>
    </source>
</evidence>
<dbReference type="Pfam" id="PF10096">
    <property type="entry name" value="DUF2334"/>
    <property type="match status" value="1"/>
</dbReference>
<sequence length="225" mass="24926">MPATLLVSISSIFTDTRVPADQLIRELEAMGVPVSLLIAPHIDGNWHLAKDRDTRRFFDKKLAAGHAFVLNGFDQPVQGRRAEFATLPAHEARLRLAGATKQMRKLGFTTTAFGPPRWRLSEGTLEVLPEFGFTRAMSTWGIHIFDTDSLVQARNLSVGEGYGASSWWRLAIRRAVERTARRGGVVRLSVSARNLAKRKVARDVAAMAEAALELGARPATYLEEF</sequence>
<proteinExistence type="predicted"/>
<protein>
    <recommendedName>
        <fullName evidence="3">Deacetylase</fullName>
    </recommendedName>
</protein>
<keyword evidence="2" id="KW-1185">Reference proteome</keyword>
<organism evidence="1 2">
    <name type="scientific">Corynebacterium pyruviciproducens ATCC BAA-1742</name>
    <dbReference type="NCBI Taxonomy" id="1125779"/>
    <lineage>
        <taxon>Bacteria</taxon>
        <taxon>Bacillati</taxon>
        <taxon>Actinomycetota</taxon>
        <taxon>Actinomycetes</taxon>
        <taxon>Mycobacteriales</taxon>
        <taxon>Corynebacteriaceae</taxon>
        <taxon>Corynebacterium</taxon>
    </lineage>
</organism>
<evidence type="ECO:0000313" key="2">
    <source>
        <dbReference type="Proteomes" id="UP000014408"/>
    </source>
</evidence>